<dbReference type="EMBL" id="BMLG01000006">
    <property type="protein sequence ID" value="GGM29710.1"/>
    <property type="molecule type" value="Genomic_DNA"/>
</dbReference>
<keyword evidence="1" id="KW-0472">Membrane</keyword>
<feature type="domain" description="Potassium channel" evidence="2">
    <location>
        <begin position="44"/>
        <end position="126"/>
    </location>
</feature>
<keyword evidence="4" id="KW-1185">Reference proteome</keyword>
<dbReference type="AlphaFoldDB" id="A0A917TMX2"/>
<dbReference type="RefSeq" id="WP_117154272.1">
    <property type="nucleotide sequence ID" value="NZ_BMLG01000006.1"/>
</dbReference>
<reference evidence="3" key="2">
    <citation type="submission" date="2020-09" db="EMBL/GenBank/DDBJ databases">
        <authorList>
            <person name="Sun Q."/>
            <person name="Zhou Y."/>
        </authorList>
    </citation>
    <scope>NUCLEOTIDE SEQUENCE</scope>
    <source>
        <strain evidence="3">CGMCC 1.6333</strain>
    </source>
</reference>
<protein>
    <recommendedName>
        <fullName evidence="2">Potassium channel domain-containing protein</fullName>
    </recommendedName>
</protein>
<gene>
    <name evidence="3" type="ORF">GCM10011351_14810</name>
</gene>
<sequence length="148" mass="16948">MLASVSITIILLLMGASIYSFIFEKTYKRSYFSYELFYALIFVYLIVLVSFGMIYFLLSFQGQLLLEFGEVRDVSTLESLAHSFYFSGVTLMTVGYGDITPIGWARLIALVEALIGYILPATFFLKVWQHTHLEQANKKRAKQKVNDL</sequence>
<keyword evidence="1" id="KW-1133">Transmembrane helix</keyword>
<keyword evidence="1" id="KW-0812">Transmembrane</keyword>
<evidence type="ECO:0000313" key="3">
    <source>
        <dbReference type="EMBL" id="GGM29710.1"/>
    </source>
</evidence>
<name>A0A917TMX2_9BACI</name>
<feature type="transmembrane region" description="Helical" evidence="1">
    <location>
        <begin position="103"/>
        <end position="125"/>
    </location>
</feature>
<evidence type="ECO:0000256" key="1">
    <source>
        <dbReference type="SAM" id="Phobius"/>
    </source>
</evidence>
<dbReference type="OrthoDB" id="9813518at2"/>
<accession>A0A917TMX2</accession>
<evidence type="ECO:0000313" key="4">
    <source>
        <dbReference type="Proteomes" id="UP000618460"/>
    </source>
</evidence>
<organism evidence="3 4">
    <name type="scientific">Paraliobacillus quinghaiensis</name>
    <dbReference type="NCBI Taxonomy" id="470815"/>
    <lineage>
        <taxon>Bacteria</taxon>
        <taxon>Bacillati</taxon>
        <taxon>Bacillota</taxon>
        <taxon>Bacilli</taxon>
        <taxon>Bacillales</taxon>
        <taxon>Bacillaceae</taxon>
        <taxon>Paraliobacillus</taxon>
    </lineage>
</organism>
<dbReference type="Proteomes" id="UP000618460">
    <property type="component" value="Unassembled WGS sequence"/>
</dbReference>
<dbReference type="InterPro" id="IPR013099">
    <property type="entry name" value="K_chnl_dom"/>
</dbReference>
<dbReference type="SUPFAM" id="SSF81324">
    <property type="entry name" value="Voltage-gated potassium channels"/>
    <property type="match status" value="1"/>
</dbReference>
<dbReference type="Gene3D" id="1.10.287.70">
    <property type="match status" value="1"/>
</dbReference>
<comment type="caution">
    <text evidence="3">The sequence shown here is derived from an EMBL/GenBank/DDBJ whole genome shotgun (WGS) entry which is preliminary data.</text>
</comment>
<evidence type="ECO:0000259" key="2">
    <source>
        <dbReference type="Pfam" id="PF07885"/>
    </source>
</evidence>
<reference evidence="3" key="1">
    <citation type="journal article" date="2014" name="Int. J. Syst. Evol. Microbiol.">
        <title>Complete genome sequence of Corynebacterium casei LMG S-19264T (=DSM 44701T), isolated from a smear-ripened cheese.</title>
        <authorList>
            <consortium name="US DOE Joint Genome Institute (JGI-PGF)"/>
            <person name="Walter F."/>
            <person name="Albersmeier A."/>
            <person name="Kalinowski J."/>
            <person name="Ruckert C."/>
        </authorList>
    </citation>
    <scope>NUCLEOTIDE SEQUENCE</scope>
    <source>
        <strain evidence="3">CGMCC 1.6333</strain>
    </source>
</reference>
<proteinExistence type="predicted"/>
<feature type="transmembrane region" description="Helical" evidence="1">
    <location>
        <begin position="36"/>
        <end position="58"/>
    </location>
</feature>
<dbReference type="Pfam" id="PF07885">
    <property type="entry name" value="Ion_trans_2"/>
    <property type="match status" value="1"/>
</dbReference>